<name>A0A9N8EK77_9STRA</name>
<evidence type="ECO:0000256" key="1">
    <source>
        <dbReference type="SAM" id="MobiDB-lite"/>
    </source>
</evidence>
<accession>A0A9N8EK77</accession>
<reference evidence="2" key="1">
    <citation type="submission" date="2020-06" db="EMBL/GenBank/DDBJ databases">
        <authorList>
            <consortium name="Plant Systems Biology data submission"/>
        </authorList>
    </citation>
    <scope>NUCLEOTIDE SEQUENCE</scope>
    <source>
        <strain evidence="2">D6</strain>
    </source>
</reference>
<protein>
    <recommendedName>
        <fullName evidence="4">F-box domain-containing protein</fullName>
    </recommendedName>
</protein>
<dbReference type="Proteomes" id="UP001153069">
    <property type="component" value="Unassembled WGS sequence"/>
</dbReference>
<sequence>MNALTSLPDGLLRKNVAKYLRVRDLLQLSRCNKALRSVVFAETPWLVCQKQPDCGSSLLVVRGVGDDCRDCHTLCCRSCIAFYCPDCTDSSCGCRRDEFPDCAVCGDELVFCSECATHCCECQGLYCPQCQEGNECVGCCNYCGERPCSSACGGEGNDDMWCHVCLNYFCAQCKEENKFYEGLTFYGPCEACQEYTCHECIKVQCSGGNSGEDENNKCLNMLCNKCCPEEREDKYLCKVHNNAAGAPEEDDKKPAAKKAKVEAL</sequence>
<organism evidence="2 3">
    <name type="scientific">Seminavis robusta</name>
    <dbReference type="NCBI Taxonomy" id="568900"/>
    <lineage>
        <taxon>Eukaryota</taxon>
        <taxon>Sar</taxon>
        <taxon>Stramenopiles</taxon>
        <taxon>Ochrophyta</taxon>
        <taxon>Bacillariophyta</taxon>
        <taxon>Bacillariophyceae</taxon>
        <taxon>Bacillariophycidae</taxon>
        <taxon>Naviculales</taxon>
        <taxon>Naviculaceae</taxon>
        <taxon>Seminavis</taxon>
    </lineage>
</organism>
<dbReference type="EMBL" id="CAICTM010001281">
    <property type="protein sequence ID" value="CAB9522243.1"/>
    <property type="molecule type" value="Genomic_DNA"/>
</dbReference>
<proteinExistence type="predicted"/>
<evidence type="ECO:0000313" key="3">
    <source>
        <dbReference type="Proteomes" id="UP001153069"/>
    </source>
</evidence>
<evidence type="ECO:0000313" key="2">
    <source>
        <dbReference type="EMBL" id="CAB9522243.1"/>
    </source>
</evidence>
<comment type="caution">
    <text evidence="2">The sequence shown here is derived from an EMBL/GenBank/DDBJ whole genome shotgun (WGS) entry which is preliminary data.</text>
</comment>
<keyword evidence="3" id="KW-1185">Reference proteome</keyword>
<gene>
    <name evidence="2" type="ORF">SEMRO_1283_G259060.1</name>
</gene>
<feature type="region of interest" description="Disordered" evidence="1">
    <location>
        <begin position="244"/>
        <end position="264"/>
    </location>
</feature>
<feature type="compositionally biased region" description="Basic and acidic residues" evidence="1">
    <location>
        <begin position="250"/>
        <end position="264"/>
    </location>
</feature>
<evidence type="ECO:0008006" key="4">
    <source>
        <dbReference type="Google" id="ProtNLM"/>
    </source>
</evidence>
<dbReference type="AlphaFoldDB" id="A0A9N8EK77"/>